<sequence length="396" mass="44567">MDLKMKLVTLYISSLFIVVNTGSEFRQYCYDSTIRGCEEHILDCGEGQVITTDIPNFQVSYYKNKNYPECQTEKDECKNKTTCCRYINSSVTIRATRFTANDGTKLINFIKTECSFKSSCKISFYSIGSLNLYDYIKYTYGCVLVTRAVDFLVNGSTEFTGNRFPTLYYLDYTANGLKGDNEMKLNRECSVTTTENDLTLTIKKLNLQAGDCCRFHISGYNVSEYCSQNGSFIPPKAKYISRNTAAIKLENVANKDGDNFSILIRGAGNVTIDCRTIEHLNKQEPATCQYPTPQSNSISKSSTSPTICKESIRASSMEKRETKYSDRDLASIIGGTVGVLVFLNIIFIIIVVVIVRRKLRTKQTTNEIQHYSSLDGLRNSLENNYAGMETASPTRP</sequence>
<reference evidence="3 4" key="1">
    <citation type="journal article" date="2013" name="Nature">
        <title>Insights into bilaterian evolution from three spiralian genomes.</title>
        <authorList>
            <person name="Simakov O."/>
            <person name="Marletaz F."/>
            <person name="Cho S.J."/>
            <person name="Edsinger-Gonzales E."/>
            <person name="Havlak P."/>
            <person name="Hellsten U."/>
            <person name="Kuo D.H."/>
            <person name="Larsson T."/>
            <person name="Lv J."/>
            <person name="Arendt D."/>
            <person name="Savage R."/>
            <person name="Osoegawa K."/>
            <person name="de Jong P."/>
            <person name="Grimwood J."/>
            <person name="Chapman J.A."/>
            <person name="Shapiro H."/>
            <person name="Aerts A."/>
            <person name="Otillar R.P."/>
            <person name="Terry A.Y."/>
            <person name="Boore J.L."/>
            <person name="Grigoriev I.V."/>
            <person name="Lindberg D.R."/>
            <person name="Seaver E.C."/>
            <person name="Weisblat D.A."/>
            <person name="Putnam N.H."/>
            <person name="Rokhsar D.S."/>
        </authorList>
    </citation>
    <scope>NUCLEOTIDE SEQUENCE [LARGE SCALE GENOMIC DNA]</scope>
</reference>
<evidence type="ECO:0000313" key="3">
    <source>
        <dbReference type="EMBL" id="ESO84834.1"/>
    </source>
</evidence>
<accession>V4B840</accession>
<dbReference type="CTD" id="20240839"/>
<feature type="signal peptide" evidence="2">
    <location>
        <begin position="1"/>
        <end position="22"/>
    </location>
</feature>
<organism evidence="3 4">
    <name type="scientific">Lottia gigantea</name>
    <name type="common">Giant owl limpet</name>
    <dbReference type="NCBI Taxonomy" id="225164"/>
    <lineage>
        <taxon>Eukaryota</taxon>
        <taxon>Metazoa</taxon>
        <taxon>Spiralia</taxon>
        <taxon>Lophotrochozoa</taxon>
        <taxon>Mollusca</taxon>
        <taxon>Gastropoda</taxon>
        <taxon>Patellogastropoda</taxon>
        <taxon>Lottioidea</taxon>
        <taxon>Lottiidae</taxon>
        <taxon>Lottia</taxon>
    </lineage>
</organism>
<name>V4B840_LOTGI</name>
<dbReference type="Proteomes" id="UP000030746">
    <property type="component" value="Unassembled WGS sequence"/>
</dbReference>
<proteinExistence type="predicted"/>
<keyword evidence="1" id="KW-1133">Transmembrane helix</keyword>
<dbReference type="KEGG" id="lgi:LOTGIDRAFT_168322"/>
<dbReference type="AlphaFoldDB" id="V4B840"/>
<keyword evidence="4" id="KW-1185">Reference proteome</keyword>
<keyword evidence="1" id="KW-0812">Transmembrane</keyword>
<dbReference type="HOGENOM" id="CLU_058524_0_0_1"/>
<keyword evidence="1" id="KW-0472">Membrane</keyword>
<evidence type="ECO:0000256" key="1">
    <source>
        <dbReference type="SAM" id="Phobius"/>
    </source>
</evidence>
<keyword evidence="2" id="KW-0732">Signal</keyword>
<evidence type="ECO:0008006" key="5">
    <source>
        <dbReference type="Google" id="ProtNLM"/>
    </source>
</evidence>
<feature type="chain" id="PRO_5004716752" description="MRH domain-containing protein" evidence="2">
    <location>
        <begin position="23"/>
        <end position="396"/>
    </location>
</feature>
<protein>
    <recommendedName>
        <fullName evidence="5">MRH domain-containing protein</fullName>
    </recommendedName>
</protein>
<dbReference type="GeneID" id="20240839"/>
<dbReference type="RefSeq" id="XP_009064456.1">
    <property type="nucleotide sequence ID" value="XM_009066208.1"/>
</dbReference>
<evidence type="ECO:0000313" key="4">
    <source>
        <dbReference type="Proteomes" id="UP000030746"/>
    </source>
</evidence>
<dbReference type="EMBL" id="KB203382">
    <property type="protein sequence ID" value="ESO84834.1"/>
    <property type="molecule type" value="Genomic_DNA"/>
</dbReference>
<feature type="transmembrane region" description="Helical" evidence="1">
    <location>
        <begin position="329"/>
        <end position="355"/>
    </location>
</feature>
<dbReference type="OMA" id="DIMTTER"/>
<evidence type="ECO:0000256" key="2">
    <source>
        <dbReference type="SAM" id="SignalP"/>
    </source>
</evidence>
<gene>
    <name evidence="3" type="ORF">LOTGIDRAFT_168322</name>
</gene>